<keyword evidence="2" id="KW-1185">Reference proteome</keyword>
<dbReference type="Proteomes" id="UP000619293">
    <property type="component" value="Unassembled WGS sequence"/>
</dbReference>
<reference evidence="1 2" key="1">
    <citation type="submission" date="2021-01" db="EMBL/GenBank/DDBJ databases">
        <title>Whole genome shotgun sequence of Catellatospora chokoriensis NBRC 107358.</title>
        <authorList>
            <person name="Komaki H."/>
            <person name="Tamura T."/>
        </authorList>
    </citation>
    <scope>NUCLEOTIDE SEQUENCE [LARGE SCALE GENOMIC DNA]</scope>
    <source>
        <strain evidence="1 2">NBRC 107358</strain>
    </source>
</reference>
<protein>
    <submittedName>
        <fullName evidence="1">Uncharacterized protein</fullName>
    </submittedName>
</protein>
<evidence type="ECO:0000313" key="1">
    <source>
        <dbReference type="EMBL" id="GIF94606.1"/>
    </source>
</evidence>
<evidence type="ECO:0000313" key="2">
    <source>
        <dbReference type="Proteomes" id="UP000619293"/>
    </source>
</evidence>
<sequence>MDRLPVRNVGDRVVCLFVEPLGMDYWMLPGDEFIVLGDPEAPSSGLSIDTMPDHVIVVVDEGDCFNVAVYDHRTGAELECGHQRPAAG</sequence>
<dbReference type="RefSeq" id="WP_344403659.1">
    <property type="nucleotide sequence ID" value="NZ_BAAALB010000063.1"/>
</dbReference>
<proteinExistence type="predicted"/>
<gene>
    <name evidence="1" type="ORF">Cch02nite_80500</name>
</gene>
<name>A0A8J3K7J5_9ACTN</name>
<organism evidence="1 2">
    <name type="scientific">Catellatospora chokoriensis</name>
    <dbReference type="NCBI Taxonomy" id="310353"/>
    <lineage>
        <taxon>Bacteria</taxon>
        <taxon>Bacillati</taxon>
        <taxon>Actinomycetota</taxon>
        <taxon>Actinomycetes</taxon>
        <taxon>Micromonosporales</taxon>
        <taxon>Micromonosporaceae</taxon>
        <taxon>Catellatospora</taxon>
    </lineage>
</organism>
<dbReference type="EMBL" id="BONG01000106">
    <property type="protein sequence ID" value="GIF94606.1"/>
    <property type="molecule type" value="Genomic_DNA"/>
</dbReference>
<accession>A0A8J3K7J5</accession>
<comment type="caution">
    <text evidence="1">The sequence shown here is derived from an EMBL/GenBank/DDBJ whole genome shotgun (WGS) entry which is preliminary data.</text>
</comment>
<dbReference type="AlphaFoldDB" id="A0A8J3K7J5"/>